<name>A0A386KP04_9CAUD</name>
<dbReference type="Pfam" id="PF04266">
    <property type="entry name" value="ASCH"/>
    <property type="match status" value="1"/>
</dbReference>
<reference evidence="2 3" key="1">
    <citation type="submission" date="2018-08" db="EMBL/GenBank/DDBJ databases">
        <authorList>
            <person name="Preder H."/>
            <person name="Servin-Meza L.A."/>
            <person name="Bonilla J.A."/>
            <person name="Klyczek K."/>
            <person name="Garlena R.A."/>
            <person name="Russell D.A."/>
            <person name="Pope W.H."/>
            <person name="Jacobs-Sera D."/>
            <person name="Hatfull G.F."/>
        </authorList>
    </citation>
    <scope>NUCLEOTIDE SEQUENCE [LARGE SCALE GENOMIC DNA]</scope>
</reference>
<accession>A0A386KP04</accession>
<evidence type="ECO:0000313" key="2">
    <source>
        <dbReference type="EMBL" id="AYD87325.1"/>
    </source>
</evidence>
<proteinExistence type="predicted"/>
<feature type="domain" description="ASCH" evidence="1">
    <location>
        <begin position="4"/>
        <end position="85"/>
    </location>
</feature>
<dbReference type="Gene3D" id="2.30.130.30">
    <property type="entry name" value="Hypothetical protein"/>
    <property type="match status" value="1"/>
</dbReference>
<dbReference type="InterPro" id="IPR007374">
    <property type="entry name" value="ASCH_domain"/>
</dbReference>
<dbReference type="EMBL" id="MH825712">
    <property type="protein sequence ID" value="AYD87325.1"/>
    <property type="molecule type" value="Genomic_DNA"/>
</dbReference>
<protein>
    <recommendedName>
        <fullName evidence="1">ASCH domain-containing protein</fullName>
    </recommendedName>
</protein>
<dbReference type="Proteomes" id="UP000281993">
    <property type="component" value="Segment"/>
</dbReference>
<evidence type="ECO:0000313" key="3">
    <source>
        <dbReference type="Proteomes" id="UP000281993"/>
    </source>
</evidence>
<gene>
    <name evidence="2" type="primary">22</name>
    <name evidence="2" type="ORF">SEA_VALENTINIPUFF_22</name>
</gene>
<evidence type="ECO:0000259" key="1">
    <source>
        <dbReference type="Pfam" id="PF04266"/>
    </source>
</evidence>
<keyword evidence="3" id="KW-1185">Reference proteome</keyword>
<dbReference type="InterPro" id="IPR015947">
    <property type="entry name" value="PUA-like_sf"/>
</dbReference>
<sequence>MKVISIKDPWATLIARGVKDVENRTWQTTYRGPLAIATSMQYDRNAHRDPVAAAAMVDDDRVRRLRPTDMHPGHIIAVVDLTDVHRHYSAGNGCDAPSKTFIARSCSLWGQPNVVHFRLENPRLLATPFPHRGSLGIRDLPAATIHQIQEQL</sequence>
<organism evidence="2 3">
    <name type="scientific">Microbacterium phage ValentiniPuff</name>
    <dbReference type="NCBI Taxonomy" id="2315705"/>
    <lineage>
        <taxon>Viruses</taxon>
        <taxon>Duplodnaviria</taxon>
        <taxon>Heunggongvirae</taxon>
        <taxon>Uroviricota</taxon>
        <taxon>Caudoviricetes</taxon>
        <taxon>Valentinivirus</taxon>
        <taxon>Valentinivirus valentinipuff</taxon>
    </lineage>
</organism>
<dbReference type="SUPFAM" id="SSF88697">
    <property type="entry name" value="PUA domain-like"/>
    <property type="match status" value="1"/>
</dbReference>